<name>A0A0E9VMB9_ANGAN</name>
<accession>A0A0E9VMB9</accession>
<reference evidence="1" key="2">
    <citation type="journal article" date="2015" name="Fish Shellfish Immunol.">
        <title>Early steps in the European eel (Anguilla anguilla)-Vibrio vulnificus interaction in the gills: Role of the RtxA13 toxin.</title>
        <authorList>
            <person name="Callol A."/>
            <person name="Pajuelo D."/>
            <person name="Ebbesson L."/>
            <person name="Teles M."/>
            <person name="MacKenzie S."/>
            <person name="Amaro C."/>
        </authorList>
    </citation>
    <scope>NUCLEOTIDE SEQUENCE</scope>
</reference>
<reference evidence="1" key="1">
    <citation type="submission" date="2014-11" db="EMBL/GenBank/DDBJ databases">
        <authorList>
            <person name="Amaro Gonzalez C."/>
        </authorList>
    </citation>
    <scope>NUCLEOTIDE SEQUENCE</scope>
</reference>
<protein>
    <submittedName>
        <fullName evidence="1">Uncharacterized protein</fullName>
    </submittedName>
</protein>
<dbReference type="AlphaFoldDB" id="A0A0E9VMB9"/>
<sequence length="72" mass="7989">MGISGQWGGKILNSKGHFCSRGTDGLVLMCAYARLGKNKGLDHVHFSYCSIQCSQIFSHLLGCYLFKRYDLG</sequence>
<proteinExistence type="predicted"/>
<organism evidence="1">
    <name type="scientific">Anguilla anguilla</name>
    <name type="common">European freshwater eel</name>
    <name type="synonym">Muraena anguilla</name>
    <dbReference type="NCBI Taxonomy" id="7936"/>
    <lineage>
        <taxon>Eukaryota</taxon>
        <taxon>Metazoa</taxon>
        <taxon>Chordata</taxon>
        <taxon>Craniata</taxon>
        <taxon>Vertebrata</taxon>
        <taxon>Euteleostomi</taxon>
        <taxon>Actinopterygii</taxon>
        <taxon>Neopterygii</taxon>
        <taxon>Teleostei</taxon>
        <taxon>Anguilliformes</taxon>
        <taxon>Anguillidae</taxon>
        <taxon>Anguilla</taxon>
    </lineage>
</organism>
<dbReference type="EMBL" id="GBXM01029333">
    <property type="protein sequence ID" value="JAH79244.1"/>
    <property type="molecule type" value="Transcribed_RNA"/>
</dbReference>
<evidence type="ECO:0000313" key="1">
    <source>
        <dbReference type="EMBL" id="JAH79244.1"/>
    </source>
</evidence>